<dbReference type="Gene3D" id="2.40.50.1020">
    <property type="entry name" value="LytTr DNA-binding domain"/>
    <property type="match status" value="1"/>
</dbReference>
<dbReference type="AlphaFoldDB" id="A0AB35MH42"/>
<dbReference type="InterPro" id="IPR007492">
    <property type="entry name" value="LytTR_DNA-bd_dom"/>
</dbReference>
<evidence type="ECO:0000259" key="2">
    <source>
        <dbReference type="PROSITE" id="PS50110"/>
    </source>
</evidence>
<dbReference type="Proteomes" id="UP001172756">
    <property type="component" value="Unassembled WGS sequence"/>
</dbReference>
<feature type="domain" description="Response regulatory" evidence="2">
    <location>
        <begin position="3"/>
        <end position="120"/>
    </location>
</feature>
<reference evidence="4 5" key="1">
    <citation type="submission" date="2023-06" db="EMBL/GenBank/DDBJ databases">
        <title>SYSU T0a273.</title>
        <authorList>
            <person name="Gao L."/>
            <person name="Fang B.-Z."/>
            <person name="Li W.-J."/>
        </authorList>
    </citation>
    <scope>NUCLEOTIDE SEQUENCE [LARGE SCALE GENOMIC DNA]</scope>
    <source>
        <strain evidence="4 5">SYSU T0a273</strain>
    </source>
</reference>
<dbReference type="SUPFAM" id="SSF52172">
    <property type="entry name" value="CheY-like"/>
    <property type="match status" value="1"/>
</dbReference>
<evidence type="ECO:0000313" key="4">
    <source>
        <dbReference type="EMBL" id="MDN4483018.1"/>
    </source>
</evidence>
<dbReference type="InterPro" id="IPR046947">
    <property type="entry name" value="LytR-like"/>
</dbReference>
<dbReference type="SMART" id="SM00850">
    <property type="entry name" value="LytTR"/>
    <property type="match status" value="1"/>
</dbReference>
<keyword evidence="4" id="KW-0238">DNA-binding</keyword>
<gene>
    <name evidence="4" type="ORF">QQ002_05625</name>
</gene>
<dbReference type="InterPro" id="IPR011006">
    <property type="entry name" value="CheY-like_superfamily"/>
</dbReference>
<evidence type="ECO:0000313" key="5">
    <source>
        <dbReference type="Proteomes" id="UP001172756"/>
    </source>
</evidence>
<dbReference type="Pfam" id="PF04397">
    <property type="entry name" value="LytTR"/>
    <property type="match status" value="1"/>
</dbReference>
<proteinExistence type="predicted"/>
<dbReference type="PANTHER" id="PTHR37299">
    <property type="entry name" value="TRANSCRIPTIONAL REGULATOR-RELATED"/>
    <property type="match status" value="1"/>
</dbReference>
<evidence type="ECO:0000259" key="3">
    <source>
        <dbReference type="PROSITE" id="PS50930"/>
    </source>
</evidence>
<comment type="caution">
    <text evidence="4">The sequence shown here is derived from an EMBL/GenBank/DDBJ whole genome shotgun (WGS) entry which is preliminary data.</text>
</comment>
<feature type="modified residue" description="4-aspartylphosphate" evidence="1">
    <location>
        <position position="57"/>
    </location>
</feature>
<dbReference type="SMART" id="SM00448">
    <property type="entry name" value="REC"/>
    <property type="match status" value="1"/>
</dbReference>
<dbReference type="InterPro" id="IPR001789">
    <property type="entry name" value="Sig_transdc_resp-reg_receiver"/>
</dbReference>
<keyword evidence="1" id="KW-0597">Phosphoprotein</keyword>
<accession>A0AB35MH42</accession>
<dbReference type="EMBL" id="JAUHQB010000003">
    <property type="protein sequence ID" value="MDN4483018.1"/>
    <property type="molecule type" value="Genomic_DNA"/>
</dbReference>
<dbReference type="PANTHER" id="PTHR37299:SF1">
    <property type="entry name" value="STAGE 0 SPORULATION PROTEIN A HOMOLOG"/>
    <property type="match status" value="1"/>
</dbReference>
<feature type="domain" description="HTH LytTR-type" evidence="3">
    <location>
        <begin position="131"/>
        <end position="230"/>
    </location>
</feature>
<dbReference type="PROSITE" id="PS50110">
    <property type="entry name" value="RESPONSE_REGULATORY"/>
    <property type="match status" value="1"/>
</dbReference>
<protein>
    <submittedName>
        <fullName evidence="4">LytTR family DNA-binding domain-containing protein</fullName>
    </submittedName>
</protein>
<organism evidence="4 5">
    <name type="scientific">Demequina lignilytica</name>
    <dbReference type="NCBI Taxonomy" id="3051663"/>
    <lineage>
        <taxon>Bacteria</taxon>
        <taxon>Bacillati</taxon>
        <taxon>Actinomycetota</taxon>
        <taxon>Actinomycetes</taxon>
        <taxon>Micrococcales</taxon>
        <taxon>Demequinaceae</taxon>
        <taxon>Demequina</taxon>
    </lineage>
</organism>
<dbReference type="RefSeq" id="WP_301159991.1">
    <property type="nucleotide sequence ID" value="NZ_JAUHQB010000003.1"/>
</dbReference>
<dbReference type="GO" id="GO:0000156">
    <property type="term" value="F:phosphorelay response regulator activity"/>
    <property type="evidence" value="ECO:0007669"/>
    <property type="project" value="InterPro"/>
</dbReference>
<evidence type="ECO:0000256" key="1">
    <source>
        <dbReference type="PROSITE-ProRule" id="PRU00169"/>
    </source>
</evidence>
<dbReference type="Pfam" id="PF00072">
    <property type="entry name" value="Response_reg"/>
    <property type="match status" value="1"/>
</dbReference>
<dbReference type="Gene3D" id="3.40.50.2300">
    <property type="match status" value="1"/>
</dbReference>
<dbReference type="PROSITE" id="PS50930">
    <property type="entry name" value="HTH_LYTTR"/>
    <property type="match status" value="1"/>
</dbReference>
<dbReference type="GO" id="GO:0003677">
    <property type="term" value="F:DNA binding"/>
    <property type="evidence" value="ECO:0007669"/>
    <property type="project" value="UniProtKB-KW"/>
</dbReference>
<sequence length="236" mass="26791">MIRIGIVEDDAACRRDLLDHLARYAEEHDVQFDLRTFPDGEDIVEGYRPQYDILFLDVEMPGMDGFEAAHAIREVDTDVVMIFVTNMGQYAIKGYEVDALSYLLKPVPYFAFAQELTRSLTRLSKRESRGVVLSVNNALVRLDPSEIVYAESVKHRITIHALDRVYTFSGTLKALEEELGDHGFFRSNNCYLVNLQHVRRVDQSTSVMTNGAALTVSRPRKKAFMDALADHMGGKR</sequence>
<name>A0AB35MH42_9MICO</name>